<feature type="chain" id="PRO_5046772999" description="Secreted protein" evidence="2">
    <location>
        <begin position="21"/>
        <end position="229"/>
    </location>
</feature>
<evidence type="ECO:0000256" key="2">
    <source>
        <dbReference type="SAM" id="SignalP"/>
    </source>
</evidence>
<dbReference type="GeneID" id="92027660"/>
<evidence type="ECO:0000313" key="4">
    <source>
        <dbReference type="Proteomes" id="UP001360953"/>
    </source>
</evidence>
<evidence type="ECO:0008006" key="5">
    <source>
        <dbReference type="Google" id="ProtNLM"/>
    </source>
</evidence>
<comment type="caution">
    <text evidence="3">The sequence shown here is derived from an EMBL/GenBank/DDBJ whole genome shotgun (WGS) entry which is preliminary data.</text>
</comment>
<feature type="signal peptide" evidence="2">
    <location>
        <begin position="1"/>
        <end position="20"/>
    </location>
</feature>
<protein>
    <recommendedName>
        <fullName evidence="5">Secreted protein</fullName>
    </recommendedName>
</protein>
<accession>A0ABR1M0S9</accession>
<evidence type="ECO:0000313" key="3">
    <source>
        <dbReference type="EMBL" id="KAK7540589.1"/>
    </source>
</evidence>
<sequence>MWWLPGHPIYLLSALAVGLSYDERRQSWVRVRCVTGTVQRARGRASPVSQSRWCQAGKHTGWMDDGTNEPFGPLFHRVAACLLACLLLRFNNATDGLTDCTEPLSSPPAVLLSIPLAIDGRAGWFPFPTSLYGLFFPRTSRYGFPFLSFLPLSFSIFSRFCLGLLFCFLVSQRSSQGKGVGGWVCGAARRFLGRSNCLMYVRMLRTNETDGRRGGGGGVGLLATSRQHQ</sequence>
<proteinExistence type="predicted"/>
<organism evidence="3 4">
    <name type="scientific">Phyllosticta citribraziliensis</name>
    <dbReference type="NCBI Taxonomy" id="989973"/>
    <lineage>
        <taxon>Eukaryota</taxon>
        <taxon>Fungi</taxon>
        <taxon>Dikarya</taxon>
        <taxon>Ascomycota</taxon>
        <taxon>Pezizomycotina</taxon>
        <taxon>Dothideomycetes</taxon>
        <taxon>Dothideomycetes incertae sedis</taxon>
        <taxon>Botryosphaeriales</taxon>
        <taxon>Phyllostictaceae</taxon>
        <taxon>Phyllosticta</taxon>
    </lineage>
</organism>
<dbReference type="EMBL" id="JBBPEH010000003">
    <property type="protein sequence ID" value="KAK7540589.1"/>
    <property type="molecule type" value="Genomic_DNA"/>
</dbReference>
<reference evidence="3 4" key="1">
    <citation type="submission" date="2024-04" db="EMBL/GenBank/DDBJ databases">
        <title>Phyllosticta paracitricarpa is synonymous to the EU quarantine fungus P. citricarpa based on phylogenomic analyses.</title>
        <authorList>
            <consortium name="Lawrence Berkeley National Laboratory"/>
            <person name="Van ingen-buijs V.A."/>
            <person name="Van westerhoven A.C."/>
            <person name="Haridas S."/>
            <person name="Skiadas P."/>
            <person name="Martin F."/>
            <person name="Groenewald J.Z."/>
            <person name="Crous P.W."/>
            <person name="Seidl M.F."/>
        </authorList>
    </citation>
    <scope>NUCLEOTIDE SEQUENCE [LARGE SCALE GENOMIC DNA]</scope>
    <source>
        <strain evidence="3 4">CPC 17464</strain>
    </source>
</reference>
<keyword evidence="4" id="KW-1185">Reference proteome</keyword>
<keyword evidence="2" id="KW-0732">Signal</keyword>
<keyword evidence="1" id="KW-1133">Transmembrane helix</keyword>
<keyword evidence="1" id="KW-0472">Membrane</keyword>
<dbReference type="RefSeq" id="XP_066657520.1">
    <property type="nucleotide sequence ID" value="XM_066794754.1"/>
</dbReference>
<keyword evidence="1" id="KW-0812">Transmembrane</keyword>
<evidence type="ECO:0000256" key="1">
    <source>
        <dbReference type="SAM" id="Phobius"/>
    </source>
</evidence>
<name>A0ABR1M0S9_9PEZI</name>
<feature type="transmembrane region" description="Helical" evidence="1">
    <location>
        <begin position="146"/>
        <end position="170"/>
    </location>
</feature>
<gene>
    <name evidence="3" type="ORF">J3D65DRAFT_240375</name>
</gene>
<dbReference type="Proteomes" id="UP001360953">
    <property type="component" value="Unassembled WGS sequence"/>
</dbReference>